<dbReference type="Proteomes" id="UP001160301">
    <property type="component" value="Unassembled WGS sequence"/>
</dbReference>
<keyword evidence="3" id="KW-1185">Reference proteome</keyword>
<evidence type="ECO:0000256" key="1">
    <source>
        <dbReference type="SAM" id="MobiDB-lite"/>
    </source>
</evidence>
<feature type="region of interest" description="Disordered" evidence="1">
    <location>
        <begin position="284"/>
        <end position="327"/>
    </location>
</feature>
<comment type="caution">
    <text evidence="2">The sequence shown here is derived from an EMBL/GenBank/DDBJ whole genome shotgun (WGS) entry which is preliminary data.</text>
</comment>
<proteinExistence type="predicted"/>
<evidence type="ECO:0000313" key="2">
    <source>
        <dbReference type="EMBL" id="MDI1437101.1"/>
    </source>
</evidence>
<reference evidence="2 3" key="1">
    <citation type="submission" date="2023-04" db="EMBL/GenBank/DDBJ databases">
        <title>The genome sequence of Polyangium sorediatum DSM14670.</title>
        <authorList>
            <person name="Zhang X."/>
        </authorList>
    </citation>
    <scope>NUCLEOTIDE SEQUENCE [LARGE SCALE GENOMIC DNA]</scope>
    <source>
        <strain evidence="2 3">DSM 14670</strain>
    </source>
</reference>
<accession>A0ABT6P948</accession>
<evidence type="ECO:0000313" key="3">
    <source>
        <dbReference type="Proteomes" id="UP001160301"/>
    </source>
</evidence>
<gene>
    <name evidence="2" type="ORF">QHF89_46775</name>
</gene>
<dbReference type="SUPFAM" id="SSF88946">
    <property type="entry name" value="Sigma2 domain of RNA polymerase sigma factors"/>
    <property type="match status" value="1"/>
</dbReference>
<dbReference type="RefSeq" id="WP_136973094.1">
    <property type="nucleotide sequence ID" value="NZ_JARZHI010000106.1"/>
</dbReference>
<dbReference type="EMBL" id="JARZHI010000106">
    <property type="protein sequence ID" value="MDI1437101.1"/>
    <property type="molecule type" value="Genomic_DNA"/>
</dbReference>
<dbReference type="InterPro" id="IPR013325">
    <property type="entry name" value="RNA_pol_sigma_r2"/>
</dbReference>
<name>A0ABT6P948_9BACT</name>
<feature type="compositionally biased region" description="Low complexity" evidence="1">
    <location>
        <begin position="298"/>
        <end position="316"/>
    </location>
</feature>
<protein>
    <submittedName>
        <fullName evidence="2">Sigma-70 family RNA polymerase sigma factor</fullName>
    </submittedName>
</protein>
<sequence>MPSLDREVWGMTRVLDDCSNELGISREATLRYLDAMAAVVRSVGVDSAHEMDIVHHAFLLACRKPKAERPDPYDEEAFGAWLNAVAKYAALTNRKDATRSREIATPTEEIVRAIDARGAHVENYEAKVDASRIFERLSHDDGSLLHEHFYEGTTIKELAAERGVAWATMRERMDNVTHRARIVVDEPAARSSRRRRRRITAIPLALFGLVAREARAQVGSFWTRWVGSLRRTPARFIGSLGTAAAIFTATPHLGSCAGEKVAFAARAHSVEGRISDDLARHAGLVRSRPKPPAPTEAPTVTSPRRPSSSPETSPGRQYEERSPAPWLIANALRDAEATK</sequence>
<organism evidence="2 3">
    <name type="scientific">Polyangium sorediatum</name>
    <dbReference type="NCBI Taxonomy" id="889274"/>
    <lineage>
        <taxon>Bacteria</taxon>
        <taxon>Pseudomonadati</taxon>
        <taxon>Myxococcota</taxon>
        <taxon>Polyangia</taxon>
        <taxon>Polyangiales</taxon>
        <taxon>Polyangiaceae</taxon>
        <taxon>Polyangium</taxon>
    </lineage>
</organism>